<sequence>MLPRLRQSALLLKLSSPATKAARIPQSRQLTARLIDVARALSLRAALQSWRLQVAKERAFNAMLMLPDDEDFAAVDALESASTGSTTSPSQRWHRAQRFEGEGSRNFSFSGPLSGGIYQPRLGMVEP</sequence>
<name>A0A812LUS5_SYMPI</name>
<accession>A0A812LUS5</accession>
<dbReference type="OrthoDB" id="439546at2759"/>
<dbReference type="Proteomes" id="UP000649617">
    <property type="component" value="Unassembled WGS sequence"/>
</dbReference>
<dbReference type="AlphaFoldDB" id="A0A812LUS5"/>
<keyword evidence="2" id="KW-1185">Reference proteome</keyword>
<feature type="non-terminal residue" evidence="1">
    <location>
        <position position="127"/>
    </location>
</feature>
<dbReference type="EMBL" id="CAJNIZ010006736">
    <property type="protein sequence ID" value="CAE7252391.1"/>
    <property type="molecule type" value="Genomic_DNA"/>
</dbReference>
<organism evidence="1 2">
    <name type="scientific">Symbiodinium pilosum</name>
    <name type="common">Dinoflagellate</name>
    <dbReference type="NCBI Taxonomy" id="2952"/>
    <lineage>
        <taxon>Eukaryota</taxon>
        <taxon>Sar</taxon>
        <taxon>Alveolata</taxon>
        <taxon>Dinophyceae</taxon>
        <taxon>Suessiales</taxon>
        <taxon>Symbiodiniaceae</taxon>
        <taxon>Symbiodinium</taxon>
    </lineage>
</organism>
<protein>
    <submittedName>
        <fullName evidence="1">GpmA1 protein</fullName>
    </submittedName>
</protein>
<gene>
    <name evidence="1" type="primary">gpmA1</name>
    <name evidence="1" type="ORF">SPIL2461_LOCUS4924</name>
</gene>
<evidence type="ECO:0000313" key="1">
    <source>
        <dbReference type="EMBL" id="CAE7252391.1"/>
    </source>
</evidence>
<evidence type="ECO:0000313" key="2">
    <source>
        <dbReference type="Proteomes" id="UP000649617"/>
    </source>
</evidence>
<proteinExistence type="predicted"/>
<reference evidence="1" key="1">
    <citation type="submission" date="2021-02" db="EMBL/GenBank/DDBJ databases">
        <authorList>
            <person name="Dougan E. K."/>
            <person name="Rhodes N."/>
            <person name="Thang M."/>
            <person name="Chan C."/>
        </authorList>
    </citation>
    <scope>NUCLEOTIDE SEQUENCE</scope>
</reference>
<comment type="caution">
    <text evidence="1">The sequence shown here is derived from an EMBL/GenBank/DDBJ whole genome shotgun (WGS) entry which is preliminary data.</text>
</comment>